<dbReference type="EMBL" id="VBPA01000173">
    <property type="protein sequence ID" value="TMQ70829.1"/>
    <property type="molecule type" value="Genomic_DNA"/>
</dbReference>
<comment type="caution">
    <text evidence="1">The sequence shown here is derived from an EMBL/GenBank/DDBJ whole genome shotgun (WGS) entry which is preliminary data.</text>
</comment>
<sequence>MLALEDQFVLGAIRPMLDQANGSGRIQISGDPRQFQISVDPDSGEVSVVPELGEVALDAACRR</sequence>
<evidence type="ECO:0000313" key="1">
    <source>
        <dbReference type="EMBL" id="TMQ70829.1"/>
    </source>
</evidence>
<proteinExistence type="predicted"/>
<evidence type="ECO:0000313" key="2">
    <source>
        <dbReference type="Proteomes" id="UP000319836"/>
    </source>
</evidence>
<name>A0A538U562_UNCEI</name>
<accession>A0A538U562</accession>
<protein>
    <submittedName>
        <fullName evidence="1">Uncharacterized protein</fullName>
    </submittedName>
</protein>
<dbReference type="Proteomes" id="UP000319836">
    <property type="component" value="Unassembled WGS sequence"/>
</dbReference>
<dbReference type="AlphaFoldDB" id="A0A538U562"/>
<gene>
    <name evidence="1" type="ORF">E6K80_07300</name>
</gene>
<organism evidence="1 2">
    <name type="scientific">Eiseniibacteriota bacterium</name>
    <dbReference type="NCBI Taxonomy" id="2212470"/>
    <lineage>
        <taxon>Bacteria</taxon>
        <taxon>Candidatus Eiseniibacteriota</taxon>
    </lineage>
</organism>
<reference evidence="1 2" key="1">
    <citation type="journal article" date="2019" name="Nat. Microbiol.">
        <title>Mediterranean grassland soil C-N compound turnover is dependent on rainfall and depth, and is mediated by genomically divergent microorganisms.</title>
        <authorList>
            <person name="Diamond S."/>
            <person name="Andeer P.F."/>
            <person name="Li Z."/>
            <person name="Crits-Christoph A."/>
            <person name="Burstein D."/>
            <person name="Anantharaman K."/>
            <person name="Lane K.R."/>
            <person name="Thomas B.C."/>
            <person name="Pan C."/>
            <person name="Northen T.R."/>
            <person name="Banfield J.F."/>
        </authorList>
    </citation>
    <scope>NUCLEOTIDE SEQUENCE [LARGE SCALE GENOMIC DNA]</scope>
    <source>
        <strain evidence="1">WS_10</strain>
    </source>
</reference>